<dbReference type="SUPFAM" id="SSF52402">
    <property type="entry name" value="Adenine nucleotide alpha hydrolases-like"/>
    <property type="match status" value="1"/>
</dbReference>
<evidence type="ECO:0000313" key="4">
    <source>
        <dbReference type="Proteomes" id="UP000028341"/>
    </source>
</evidence>
<name>A0A081XL95_STRTO</name>
<reference evidence="3 4" key="1">
    <citation type="submission" date="2014-02" db="EMBL/GenBank/DDBJ databases">
        <title>The genome announcement of Streptomyces toyocaensis NRRL15009.</title>
        <authorList>
            <person name="Hong H.-J."/>
            <person name="Kwun M.J."/>
        </authorList>
    </citation>
    <scope>NUCLEOTIDE SEQUENCE [LARGE SCALE GENOMIC DNA]</scope>
    <source>
        <strain evidence="3 4">NRRL 15009</strain>
    </source>
</reference>
<proteinExistence type="predicted"/>
<dbReference type="InterPro" id="IPR006016">
    <property type="entry name" value="UspA"/>
</dbReference>
<keyword evidence="4" id="KW-1185">Reference proteome</keyword>
<sequence length="82" mass="8337">MKSPTVTAGLDGSRESLTAAGWTAREAALRGAALRLVHVGAQQPSSFVPFAGNAVALPPVTPRRSSSAAAPAVPRSDRTSAR</sequence>
<evidence type="ECO:0000259" key="2">
    <source>
        <dbReference type="Pfam" id="PF00582"/>
    </source>
</evidence>
<gene>
    <name evidence="3" type="ORF">BU52_26270</name>
</gene>
<evidence type="ECO:0000256" key="1">
    <source>
        <dbReference type="SAM" id="MobiDB-lite"/>
    </source>
</evidence>
<evidence type="ECO:0000313" key="3">
    <source>
        <dbReference type="EMBL" id="KES04318.1"/>
    </source>
</evidence>
<feature type="region of interest" description="Disordered" evidence="1">
    <location>
        <begin position="58"/>
        <end position="82"/>
    </location>
</feature>
<dbReference type="Gene3D" id="3.40.50.620">
    <property type="entry name" value="HUPs"/>
    <property type="match status" value="1"/>
</dbReference>
<dbReference type="Pfam" id="PF00582">
    <property type="entry name" value="Usp"/>
    <property type="match status" value="1"/>
</dbReference>
<dbReference type="Proteomes" id="UP000028341">
    <property type="component" value="Unassembled WGS sequence"/>
</dbReference>
<feature type="compositionally biased region" description="Low complexity" evidence="1">
    <location>
        <begin position="62"/>
        <end position="74"/>
    </location>
</feature>
<organism evidence="3 4">
    <name type="scientific">Streptomyces toyocaensis</name>
    <dbReference type="NCBI Taxonomy" id="55952"/>
    <lineage>
        <taxon>Bacteria</taxon>
        <taxon>Bacillati</taxon>
        <taxon>Actinomycetota</taxon>
        <taxon>Actinomycetes</taxon>
        <taxon>Kitasatosporales</taxon>
        <taxon>Streptomycetaceae</taxon>
        <taxon>Streptomyces</taxon>
    </lineage>
</organism>
<dbReference type="EMBL" id="JFCB01000028">
    <property type="protein sequence ID" value="KES04318.1"/>
    <property type="molecule type" value="Genomic_DNA"/>
</dbReference>
<dbReference type="InterPro" id="IPR014729">
    <property type="entry name" value="Rossmann-like_a/b/a_fold"/>
</dbReference>
<dbReference type="AlphaFoldDB" id="A0A081XL95"/>
<feature type="domain" description="UspA" evidence="2">
    <location>
        <begin position="6"/>
        <end position="49"/>
    </location>
</feature>
<protein>
    <recommendedName>
        <fullName evidence="2">UspA domain-containing protein</fullName>
    </recommendedName>
</protein>
<comment type="caution">
    <text evidence="3">The sequence shown here is derived from an EMBL/GenBank/DDBJ whole genome shotgun (WGS) entry which is preliminary data.</text>
</comment>
<accession>A0A081XL95</accession>